<organism evidence="3 4">
    <name type="scientific">Dendrothele bispora (strain CBS 962.96)</name>
    <dbReference type="NCBI Taxonomy" id="1314807"/>
    <lineage>
        <taxon>Eukaryota</taxon>
        <taxon>Fungi</taxon>
        <taxon>Dikarya</taxon>
        <taxon>Basidiomycota</taxon>
        <taxon>Agaricomycotina</taxon>
        <taxon>Agaricomycetes</taxon>
        <taxon>Agaricomycetidae</taxon>
        <taxon>Agaricales</taxon>
        <taxon>Agaricales incertae sedis</taxon>
        <taxon>Dendrothele</taxon>
    </lineage>
</organism>
<evidence type="ECO:0000313" key="3">
    <source>
        <dbReference type="EMBL" id="THV04460.1"/>
    </source>
</evidence>
<dbReference type="Pfam" id="PF20151">
    <property type="entry name" value="DUF6533"/>
    <property type="match status" value="1"/>
</dbReference>
<reference evidence="3 4" key="1">
    <citation type="journal article" date="2019" name="Nat. Ecol. Evol.">
        <title>Megaphylogeny resolves global patterns of mushroom evolution.</title>
        <authorList>
            <person name="Varga T."/>
            <person name="Krizsan K."/>
            <person name="Foldi C."/>
            <person name="Dima B."/>
            <person name="Sanchez-Garcia M."/>
            <person name="Sanchez-Ramirez S."/>
            <person name="Szollosi G.J."/>
            <person name="Szarkandi J.G."/>
            <person name="Papp V."/>
            <person name="Albert L."/>
            <person name="Andreopoulos W."/>
            <person name="Angelini C."/>
            <person name="Antonin V."/>
            <person name="Barry K.W."/>
            <person name="Bougher N.L."/>
            <person name="Buchanan P."/>
            <person name="Buyck B."/>
            <person name="Bense V."/>
            <person name="Catcheside P."/>
            <person name="Chovatia M."/>
            <person name="Cooper J."/>
            <person name="Damon W."/>
            <person name="Desjardin D."/>
            <person name="Finy P."/>
            <person name="Geml J."/>
            <person name="Haridas S."/>
            <person name="Hughes K."/>
            <person name="Justo A."/>
            <person name="Karasinski D."/>
            <person name="Kautmanova I."/>
            <person name="Kiss B."/>
            <person name="Kocsube S."/>
            <person name="Kotiranta H."/>
            <person name="LaButti K.M."/>
            <person name="Lechner B.E."/>
            <person name="Liimatainen K."/>
            <person name="Lipzen A."/>
            <person name="Lukacs Z."/>
            <person name="Mihaltcheva S."/>
            <person name="Morgado L.N."/>
            <person name="Niskanen T."/>
            <person name="Noordeloos M.E."/>
            <person name="Ohm R.A."/>
            <person name="Ortiz-Santana B."/>
            <person name="Ovrebo C."/>
            <person name="Racz N."/>
            <person name="Riley R."/>
            <person name="Savchenko A."/>
            <person name="Shiryaev A."/>
            <person name="Soop K."/>
            <person name="Spirin V."/>
            <person name="Szebenyi C."/>
            <person name="Tomsovsky M."/>
            <person name="Tulloss R.E."/>
            <person name="Uehling J."/>
            <person name="Grigoriev I.V."/>
            <person name="Vagvolgyi C."/>
            <person name="Papp T."/>
            <person name="Martin F.M."/>
            <person name="Miettinen O."/>
            <person name="Hibbett D.S."/>
            <person name="Nagy L.G."/>
        </authorList>
    </citation>
    <scope>NUCLEOTIDE SEQUENCE [LARGE SCALE GENOMIC DNA]</scope>
    <source>
        <strain evidence="3 4">CBS 962.96</strain>
    </source>
</reference>
<dbReference type="OrthoDB" id="2686513at2759"/>
<feature type="transmembrane region" description="Helical" evidence="1">
    <location>
        <begin position="84"/>
        <end position="107"/>
    </location>
</feature>
<dbReference type="EMBL" id="ML179056">
    <property type="protein sequence ID" value="THV04460.1"/>
    <property type="molecule type" value="Genomic_DNA"/>
</dbReference>
<name>A0A4S8MNC3_DENBC</name>
<keyword evidence="1" id="KW-0812">Transmembrane</keyword>
<feature type="transmembrane region" description="Helical" evidence="1">
    <location>
        <begin position="166"/>
        <end position="188"/>
    </location>
</feature>
<feature type="transmembrane region" description="Helical" evidence="1">
    <location>
        <begin position="54"/>
        <end position="72"/>
    </location>
</feature>
<feature type="transmembrane region" description="Helical" evidence="1">
    <location>
        <begin position="114"/>
        <end position="134"/>
    </location>
</feature>
<dbReference type="AlphaFoldDB" id="A0A4S8MNC3"/>
<feature type="transmembrane region" description="Helical" evidence="1">
    <location>
        <begin position="232"/>
        <end position="253"/>
    </location>
</feature>
<feature type="transmembrane region" description="Helical" evidence="1">
    <location>
        <begin position="208"/>
        <end position="226"/>
    </location>
</feature>
<evidence type="ECO:0000313" key="4">
    <source>
        <dbReference type="Proteomes" id="UP000297245"/>
    </source>
</evidence>
<dbReference type="Proteomes" id="UP000297245">
    <property type="component" value="Unassembled WGS sequence"/>
</dbReference>
<accession>A0A4S8MNC3</accession>
<keyword evidence="1" id="KW-0472">Membrane</keyword>
<feature type="domain" description="DUF6533" evidence="2">
    <location>
        <begin position="17"/>
        <end position="62"/>
    </location>
</feature>
<dbReference type="InterPro" id="IPR045340">
    <property type="entry name" value="DUF6533"/>
</dbReference>
<proteinExistence type="predicted"/>
<keyword evidence="1" id="KW-1133">Transmembrane helix</keyword>
<sequence length="337" mass="38601">MNSAIIKDIWDQVTHDYIQILGITILVWDHCLTFGDEVIYIWSRPMIRSSYWFFLNRYLVVLEGMFVGTIQFSRSSSSSFVLKYYIPLSTVFNGSLVNFLLSLRIYALYNRSHIILCMIIASHSMVIGLSIWSISGQWSNAYQPIAFGQFVNPVDHEVYVGRTCRVIPWLGLLGHESLMFILLIWKVWSIKKQDMRIPLIDTLFRDGVIYYGVVCLAYLVNILTFFKSGTYMQGGLTAFSGSVITTMMSRMILNLHKSSYEGLYSSTFSTSNFRGSEAGVGVNFLTLGGETRQRQRRLCHGQLRQELYNDQDSGVWEMSSIGVELDTVWSEDDRDSV</sequence>
<evidence type="ECO:0000259" key="2">
    <source>
        <dbReference type="Pfam" id="PF20151"/>
    </source>
</evidence>
<protein>
    <recommendedName>
        <fullName evidence="2">DUF6533 domain-containing protein</fullName>
    </recommendedName>
</protein>
<gene>
    <name evidence="3" type="ORF">K435DRAFT_196671</name>
</gene>
<keyword evidence="4" id="KW-1185">Reference proteome</keyword>
<evidence type="ECO:0000256" key="1">
    <source>
        <dbReference type="SAM" id="Phobius"/>
    </source>
</evidence>